<dbReference type="PANTHER" id="PTHR43798">
    <property type="entry name" value="MONOACYLGLYCEROL LIPASE"/>
    <property type="match status" value="1"/>
</dbReference>
<dbReference type="SUPFAM" id="SSF53474">
    <property type="entry name" value="alpha/beta-Hydrolases"/>
    <property type="match status" value="1"/>
</dbReference>
<dbReference type="InterPro" id="IPR050266">
    <property type="entry name" value="AB_hydrolase_sf"/>
</dbReference>
<evidence type="ECO:0000313" key="3">
    <source>
        <dbReference type="Proteomes" id="UP001501047"/>
    </source>
</evidence>
<sequence>MEDRVKGLSSGNMDIDLASEDVPWKQIQFPWNVADNTNKHKCEVKGTSTVIFESGLGDDNGVWKFVQPEISKITRTFSYDRAWLGNSDTGDLSRSSLDQVHELHTVLNKAKVKAPYIIVAHSIGGYNARLFAGTYPKELSGIIFIDCSHENQFEDRVKRSSTEEIEIVKKQLIGEEQTFDELLISAKQVKEIRKKDALRNIPIIVLTADHKGEESAAISEKTWLNYQNDLVTLSDYSKHIIVTDCGHYIQKDKPQVVIDAIKEIVNGMKKDCLYI</sequence>
<dbReference type="Proteomes" id="UP001501047">
    <property type="component" value="Unassembled WGS sequence"/>
</dbReference>
<dbReference type="RefSeq" id="WP_343822811.1">
    <property type="nucleotide sequence ID" value="NZ_BAAACI010000001.1"/>
</dbReference>
<gene>
    <name evidence="2" type="ORF">GCM10008908_02050</name>
</gene>
<dbReference type="Pfam" id="PF00561">
    <property type="entry name" value="Abhydrolase_1"/>
    <property type="match status" value="1"/>
</dbReference>
<proteinExistence type="predicted"/>
<dbReference type="InterPro" id="IPR000073">
    <property type="entry name" value="AB_hydrolase_1"/>
</dbReference>
<accession>A0ABN1KGA5</accession>
<evidence type="ECO:0000259" key="1">
    <source>
        <dbReference type="Pfam" id="PF00561"/>
    </source>
</evidence>
<dbReference type="PANTHER" id="PTHR43798:SF33">
    <property type="entry name" value="HYDROLASE, PUTATIVE (AFU_ORTHOLOGUE AFUA_2G14860)-RELATED"/>
    <property type="match status" value="1"/>
</dbReference>
<keyword evidence="2" id="KW-0378">Hydrolase</keyword>
<keyword evidence="3" id="KW-1185">Reference proteome</keyword>
<dbReference type="InterPro" id="IPR029058">
    <property type="entry name" value="AB_hydrolase_fold"/>
</dbReference>
<evidence type="ECO:0000313" key="2">
    <source>
        <dbReference type="EMBL" id="GAA0765458.1"/>
    </source>
</evidence>
<name>A0ABN1KGA5_CLOSU</name>
<feature type="domain" description="AB hydrolase-1" evidence="1">
    <location>
        <begin position="49"/>
        <end position="147"/>
    </location>
</feature>
<protein>
    <submittedName>
        <fullName evidence="2">Alpha/beta fold hydrolase</fullName>
    </submittedName>
</protein>
<reference evidence="2 3" key="1">
    <citation type="journal article" date="2019" name="Int. J. Syst. Evol. Microbiol.">
        <title>The Global Catalogue of Microorganisms (GCM) 10K type strain sequencing project: providing services to taxonomists for standard genome sequencing and annotation.</title>
        <authorList>
            <consortium name="The Broad Institute Genomics Platform"/>
            <consortium name="The Broad Institute Genome Sequencing Center for Infectious Disease"/>
            <person name="Wu L."/>
            <person name="Ma J."/>
        </authorList>
    </citation>
    <scope>NUCLEOTIDE SEQUENCE [LARGE SCALE GENOMIC DNA]</scope>
    <source>
        <strain evidence="2 3">JCM 1417</strain>
    </source>
</reference>
<comment type="caution">
    <text evidence="2">The sequence shown here is derived from an EMBL/GenBank/DDBJ whole genome shotgun (WGS) entry which is preliminary data.</text>
</comment>
<dbReference type="EMBL" id="BAAACI010000001">
    <property type="protein sequence ID" value="GAA0765458.1"/>
    <property type="molecule type" value="Genomic_DNA"/>
</dbReference>
<dbReference type="GO" id="GO:0016787">
    <property type="term" value="F:hydrolase activity"/>
    <property type="evidence" value="ECO:0007669"/>
    <property type="project" value="UniProtKB-KW"/>
</dbReference>
<organism evidence="2 3">
    <name type="scientific">Clostridium subterminale</name>
    <dbReference type="NCBI Taxonomy" id="1550"/>
    <lineage>
        <taxon>Bacteria</taxon>
        <taxon>Bacillati</taxon>
        <taxon>Bacillota</taxon>
        <taxon>Clostridia</taxon>
        <taxon>Eubacteriales</taxon>
        <taxon>Clostridiaceae</taxon>
        <taxon>Clostridium</taxon>
    </lineage>
</organism>
<dbReference type="Gene3D" id="3.40.50.1820">
    <property type="entry name" value="alpha/beta hydrolase"/>
    <property type="match status" value="1"/>
</dbReference>